<dbReference type="Proteomes" id="UP000182762">
    <property type="component" value="Unassembled WGS sequence"/>
</dbReference>
<proteinExistence type="predicted"/>
<keyword evidence="1" id="KW-0812">Transmembrane</keyword>
<organism evidence="2 3">
    <name type="scientific">Priestia endophytica DSM 13796</name>
    <dbReference type="NCBI Taxonomy" id="1121089"/>
    <lineage>
        <taxon>Bacteria</taxon>
        <taxon>Bacillati</taxon>
        <taxon>Bacillota</taxon>
        <taxon>Bacilli</taxon>
        <taxon>Bacillales</taxon>
        <taxon>Bacillaceae</taxon>
        <taxon>Priestia</taxon>
    </lineage>
</organism>
<reference evidence="2 3" key="1">
    <citation type="submission" date="2016-10" db="EMBL/GenBank/DDBJ databases">
        <authorList>
            <person name="Varghese N."/>
            <person name="Submissions S."/>
        </authorList>
    </citation>
    <scope>NUCLEOTIDE SEQUENCE [LARGE SCALE GENOMIC DNA]</scope>
    <source>
        <strain evidence="2 3">DSM 13796</strain>
    </source>
</reference>
<protein>
    <recommendedName>
        <fullName evidence="4">DUF2619 domain-containing protein</fullName>
    </recommendedName>
</protein>
<evidence type="ECO:0000256" key="1">
    <source>
        <dbReference type="SAM" id="Phobius"/>
    </source>
</evidence>
<gene>
    <name evidence="2" type="ORF">SAMN02745910_00452</name>
</gene>
<evidence type="ECO:0000313" key="2">
    <source>
        <dbReference type="EMBL" id="SFQ16193.1"/>
    </source>
</evidence>
<sequence length="93" mass="10244">MRPFWNMFDTTIITMACLRFISGFIELTAAVLILFGNDVKKALFINSLLALIGPLVMLASISIGLFSIADQLSYGKFVFIGLGVAFIFIGIYK</sequence>
<keyword evidence="1" id="KW-0472">Membrane</keyword>
<keyword evidence="3" id="KW-1185">Reference proteome</keyword>
<feature type="transmembrane region" description="Helical" evidence="1">
    <location>
        <begin position="12"/>
        <end position="36"/>
    </location>
</feature>
<feature type="transmembrane region" description="Helical" evidence="1">
    <location>
        <begin position="74"/>
        <end position="92"/>
    </location>
</feature>
<dbReference type="GeneID" id="93709225"/>
<accession>A0A1I5W929</accession>
<feature type="transmembrane region" description="Helical" evidence="1">
    <location>
        <begin position="48"/>
        <end position="68"/>
    </location>
</feature>
<dbReference type="RefSeq" id="WP_061801950.1">
    <property type="nucleotide sequence ID" value="NZ_FOXX01000001.1"/>
</dbReference>
<dbReference type="InterPro" id="IPR020390">
    <property type="entry name" value="Uncharacterised_YqhV"/>
</dbReference>
<comment type="caution">
    <text evidence="2">The sequence shown here is derived from an EMBL/GenBank/DDBJ whole genome shotgun (WGS) entry which is preliminary data.</text>
</comment>
<keyword evidence="1" id="KW-1133">Transmembrane helix</keyword>
<dbReference type="Pfam" id="PF10942">
    <property type="entry name" value="DUF2619"/>
    <property type="match status" value="1"/>
</dbReference>
<evidence type="ECO:0008006" key="4">
    <source>
        <dbReference type="Google" id="ProtNLM"/>
    </source>
</evidence>
<evidence type="ECO:0000313" key="3">
    <source>
        <dbReference type="Proteomes" id="UP000182762"/>
    </source>
</evidence>
<name>A0A1I5W929_9BACI</name>
<dbReference type="EMBL" id="FOXX01000001">
    <property type="protein sequence ID" value="SFQ16193.1"/>
    <property type="molecule type" value="Genomic_DNA"/>
</dbReference>